<name>A0A0A9G7B5_ARUDO</name>
<proteinExistence type="predicted"/>
<sequence length="86" mass="9269">MHPFHLGREMKARMKGALICLQACVRSSLGTQSAGGGSNANVFSSLAFGVPCHGILGDAWLLHNEKGMWCISYDYLAMNEAFCCSV</sequence>
<protein>
    <submittedName>
        <fullName evidence="1">Uncharacterized protein</fullName>
    </submittedName>
</protein>
<dbReference type="EMBL" id="GBRH01176931">
    <property type="protein sequence ID" value="JAE20965.1"/>
    <property type="molecule type" value="Transcribed_RNA"/>
</dbReference>
<organism evidence="1">
    <name type="scientific">Arundo donax</name>
    <name type="common">Giant reed</name>
    <name type="synonym">Donax arundinaceus</name>
    <dbReference type="NCBI Taxonomy" id="35708"/>
    <lineage>
        <taxon>Eukaryota</taxon>
        <taxon>Viridiplantae</taxon>
        <taxon>Streptophyta</taxon>
        <taxon>Embryophyta</taxon>
        <taxon>Tracheophyta</taxon>
        <taxon>Spermatophyta</taxon>
        <taxon>Magnoliopsida</taxon>
        <taxon>Liliopsida</taxon>
        <taxon>Poales</taxon>
        <taxon>Poaceae</taxon>
        <taxon>PACMAD clade</taxon>
        <taxon>Arundinoideae</taxon>
        <taxon>Arundineae</taxon>
        <taxon>Arundo</taxon>
    </lineage>
</organism>
<dbReference type="AlphaFoldDB" id="A0A0A9G7B5"/>
<reference evidence="1" key="1">
    <citation type="submission" date="2014-09" db="EMBL/GenBank/DDBJ databases">
        <authorList>
            <person name="Magalhaes I.L.F."/>
            <person name="Oliveira U."/>
            <person name="Santos F.R."/>
            <person name="Vidigal T.H.D.A."/>
            <person name="Brescovit A.D."/>
            <person name="Santos A.J."/>
        </authorList>
    </citation>
    <scope>NUCLEOTIDE SEQUENCE</scope>
    <source>
        <tissue evidence="1">Shoot tissue taken approximately 20 cm above the soil surface</tissue>
    </source>
</reference>
<evidence type="ECO:0000313" key="1">
    <source>
        <dbReference type="EMBL" id="JAE20965.1"/>
    </source>
</evidence>
<reference evidence="1" key="2">
    <citation type="journal article" date="2015" name="Data Brief">
        <title>Shoot transcriptome of the giant reed, Arundo donax.</title>
        <authorList>
            <person name="Barrero R.A."/>
            <person name="Guerrero F.D."/>
            <person name="Moolhuijzen P."/>
            <person name="Goolsby J.A."/>
            <person name="Tidwell J."/>
            <person name="Bellgard S.E."/>
            <person name="Bellgard M.I."/>
        </authorList>
    </citation>
    <scope>NUCLEOTIDE SEQUENCE</scope>
    <source>
        <tissue evidence="1">Shoot tissue taken approximately 20 cm above the soil surface</tissue>
    </source>
</reference>
<accession>A0A0A9G7B5</accession>